<protein>
    <submittedName>
        <fullName evidence="1">YtzI protein</fullName>
    </submittedName>
</protein>
<name>A0AAW5DZB7_9BACI</name>
<keyword evidence="2" id="KW-1185">Reference proteome</keyword>
<dbReference type="EMBL" id="JAKTTI010000010">
    <property type="protein sequence ID" value="MCH1625423.1"/>
    <property type="molecule type" value="Genomic_DNA"/>
</dbReference>
<dbReference type="Proteomes" id="UP001431131">
    <property type="component" value="Unassembled WGS sequence"/>
</dbReference>
<dbReference type="NCBIfam" id="NF033232">
    <property type="entry name" value="small_YtzI"/>
    <property type="match status" value="1"/>
</dbReference>
<evidence type="ECO:0000313" key="2">
    <source>
        <dbReference type="Proteomes" id="UP001431131"/>
    </source>
</evidence>
<proteinExistence type="predicted"/>
<organism evidence="1 2">
    <name type="scientific">Fredinandcohnia quinoae</name>
    <dbReference type="NCBI Taxonomy" id="2918902"/>
    <lineage>
        <taxon>Bacteria</taxon>
        <taxon>Bacillati</taxon>
        <taxon>Bacillota</taxon>
        <taxon>Bacilli</taxon>
        <taxon>Bacillales</taxon>
        <taxon>Bacillaceae</taxon>
        <taxon>Fredinandcohnia</taxon>
    </lineage>
</organism>
<sequence length="53" mass="6046">MLTILIISFIIVIIVLLLAVVTTSKAYQFKHTVDQFGDNTHLEEQTKVETNKK</sequence>
<comment type="caution">
    <text evidence="1">The sequence shown here is derived from an EMBL/GenBank/DDBJ whole genome shotgun (WGS) entry which is preliminary data.</text>
</comment>
<dbReference type="RefSeq" id="WP_240254852.1">
    <property type="nucleotide sequence ID" value="NZ_JAKTTI010000010.1"/>
</dbReference>
<gene>
    <name evidence="1" type="primary">ytzI</name>
    <name evidence="1" type="ORF">MJG50_08800</name>
</gene>
<reference evidence="1" key="1">
    <citation type="submission" date="2022-02" db="EMBL/GenBank/DDBJ databases">
        <title>Fredinandcohnia quinoae sp. nov. isolated from Chenopodium quinoa seeds.</title>
        <authorList>
            <person name="Saati-Santamaria Z."/>
            <person name="Flores-Felix J.D."/>
            <person name="Igual J.M."/>
            <person name="Velazquez E."/>
            <person name="Garcia-Fraile P."/>
            <person name="Martinez-Molina E."/>
        </authorList>
    </citation>
    <scope>NUCLEOTIDE SEQUENCE</scope>
    <source>
        <strain evidence="1">SECRCQ15</strain>
    </source>
</reference>
<dbReference type="InterPro" id="IPR047753">
    <property type="entry name" value="YtzI-like"/>
</dbReference>
<dbReference type="AlphaFoldDB" id="A0AAW5DZB7"/>
<evidence type="ECO:0000313" key="1">
    <source>
        <dbReference type="EMBL" id="MCH1625423.1"/>
    </source>
</evidence>
<accession>A0AAW5DZB7</accession>